<evidence type="ECO:0000256" key="1">
    <source>
        <dbReference type="ARBA" id="ARBA00022729"/>
    </source>
</evidence>
<dbReference type="AlphaFoldDB" id="A0A1X2H185"/>
<feature type="domain" description="Yeast cell wall synthesis Kre9/Knh1-like N-terminal" evidence="4">
    <location>
        <begin position="73"/>
        <end position="167"/>
    </location>
</feature>
<dbReference type="InterPro" id="IPR018466">
    <property type="entry name" value="Kre9/Knh1-like_N"/>
</dbReference>
<reference evidence="5 6" key="1">
    <citation type="submission" date="2016-07" db="EMBL/GenBank/DDBJ databases">
        <title>Pervasive Adenine N6-methylation of Active Genes in Fungi.</title>
        <authorList>
            <consortium name="DOE Joint Genome Institute"/>
            <person name="Mondo S.J."/>
            <person name="Dannebaum R.O."/>
            <person name="Kuo R.C."/>
            <person name="Labutti K."/>
            <person name="Haridas S."/>
            <person name="Kuo A."/>
            <person name="Salamov A."/>
            <person name="Ahrendt S.R."/>
            <person name="Lipzen A."/>
            <person name="Sullivan W."/>
            <person name="Andreopoulos W.B."/>
            <person name="Clum A."/>
            <person name="Lindquist E."/>
            <person name="Daum C."/>
            <person name="Ramamoorthy G.K."/>
            <person name="Gryganskyi A."/>
            <person name="Culley D."/>
            <person name="Magnuson J.K."/>
            <person name="James T.Y."/>
            <person name="O'Malley M.A."/>
            <person name="Stajich J.E."/>
            <person name="Spatafora J.W."/>
            <person name="Visel A."/>
            <person name="Grigoriev I.V."/>
        </authorList>
    </citation>
    <scope>NUCLEOTIDE SEQUENCE [LARGE SCALE GENOMIC DNA]</scope>
    <source>
        <strain evidence="5 6">NRRL 2496</strain>
    </source>
</reference>
<evidence type="ECO:0000313" key="6">
    <source>
        <dbReference type="Proteomes" id="UP000242180"/>
    </source>
</evidence>
<dbReference type="PANTHER" id="PTHR40633:SF1">
    <property type="entry name" value="GPI ANCHORED SERINE-THREONINE RICH PROTEIN (AFU_ORTHOLOGUE AFUA_1G03630)"/>
    <property type="match status" value="1"/>
</dbReference>
<dbReference type="InterPro" id="IPR052982">
    <property type="entry name" value="SRP1/TIP1-like"/>
</dbReference>
<accession>A0A1X2H185</accession>
<proteinExistence type="predicted"/>
<feature type="region of interest" description="Disordered" evidence="2">
    <location>
        <begin position="222"/>
        <end position="246"/>
    </location>
</feature>
<evidence type="ECO:0000313" key="5">
    <source>
        <dbReference type="EMBL" id="ORY91186.1"/>
    </source>
</evidence>
<dbReference type="Proteomes" id="UP000242180">
    <property type="component" value="Unassembled WGS sequence"/>
</dbReference>
<comment type="caution">
    <text evidence="5">The sequence shown here is derived from an EMBL/GenBank/DDBJ whole genome shotgun (WGS) entry which is preliminary data.</text>
</comment>
<gene>
    <name evidence="5" type="ORF">BCR43DRAFT_498666</name>
</gene>
<evidence type="ECO:0000259" key="4">
    <source>
        <dbReference type="Pfam" id="PF10342"/>
    </source>
</evidence>
<evidence type="ECO:0000256" key="2">
    <source>
        <dbReference type="SAM" id="MobiDB-lite"/>
    </source>
</evidence>
<protein>
    <recommendedName>
        <fullName evidence="4">Yeast cell wall synthesis Kre9/Knh1-like N-terminal domain-containing protein</fullName>
    </recommendedName>
</protein>
<dbReference type="EMBL" id="MCGN01000011">
    <property type="protein sequence ID" value="ORY91186.1"/>
    <property type="molecule type" value="Genomic_DNA"/>
</dbReference>
<organism evidence="5 6">
    <name type="scientific">Syncephalastrum racemosum</name>
    <name type="common">Filamentous fungus</name>
    <dbReference type="NCBI Taxonomy" id="13706"/>
    <lineage>
        <taxon>Eukaryota</taxon>
        <taxon>Fungi</taxon>
        <taxon>Fungi incertae sedis</taxon>
        <taxon>Mucoromycota</taxon>
        <taxon>Mucoromycotina</taxon>
        <taxon>Mucoromycetes</taxon>
        <taxon>Mucorales</taxon>
        <taxon>Syncephalastraceae</taxon>
        <taxon>Syncephalastrum</taxon>
    </lineage>
</organism>
<sequence length="283" mass="30170">MYGRSYYEYSQECARKGLKHDSKENGSVPEGECSVLLQIVPVMAPTFPAIAFLTALSAWFLQTAHANMAPSYPEPGTVWTAGKEYEILWEDDGVKPDMKKWKNFKIDLMTGDNNDQKFLTNIASNITSPKPMSLKYTAPDVEPHAPIYFLMFTNEDGESAWTTRFAIVGTDGKQEQPAHATQPQGEKIPWGVGKLLSSGDVVDNTVSVAAASASSVPSSVAEINTAASEHSTEASSSSSPTSSSSATASTQSAASLASLTEPIMPAMLVGALLAIVASTIYGM</sequence>
<keyword evidence="3" id="KW-0812">Transmembrane</keyword>
<name>A0A1X2H185_SYNRA</name>
<dbReference type="InParanoid" id="A0A1X2H185"/>
<feature type="transmembrane region" description="Helical" evidence="3">
    <location>
        <begin position="263"/>
        <end position="282"/>
    </location>
</feature>
<keyword evidence="1" id="KW-0732">Signal</keyword>
<keyword evidence="6" id="KW-1185">Reference proteome</keyword>
<evidence type="ECO:0000256" key="3">
    <source>
        <dbReference type="SAM" id="Phobius"/>
    </source>
</evidence>
<dbReference type="OMA" id="MFTNEDG"/>
<dbReference type="Pfam" id="PF10342">
    <property type="entry name" value="Kre9_KNH"/>
    <property type="match status" value="1"/>
</dbReference>
<dbReference type="PANTHER" id="PTHR40633">
    <property type="entry name" value="MATRIX PROTEIN, PUTATIVE (AFU_ORTHOLOGUE AFUA_8G05410)-RELATED"/>
    <property type="match status" value="1"/>
</dbReference>
<keyword evidence="3" id="KW-0472">Membrane</keyword>
<keyword evidence="3" id="KW-1133">Transmembrane helix</keyword>
<dbReference type="OrthoDB" id="2432613at2759"/>
<dbReference type="STRING" id="13706.A0A1X2H185"/>